<dbReference type="HOGENOM" id="CLU_333970_0_0_12"/>
<reference evidence="4" key="1">
    <citation type="submission" date="2009-12" db="EMBL/GenBank/DDBJ databases">
        <title>Complete sequence of Treponema primitia strain ZAS-2.</title>
        <authorList>
            <person name="Tetu S.G."/>
            <person name="Matson E."/>
            <person name="Ren Q."/>
            <person name="Seshadri R."/>
            <person name="Elbourne L."/>
            <person name="Hassan K.A."/>
            <person name="Durkin A."/>
            <person name="Radune D."/>
            <person name="Mohamoud Y."/>
            <person name="Shay R."/>
            <person name="Jin S."/>
            <person name="Zhang X."/>
            <person name="Lucey K."/>
            <person name="Ballor N.R."/>
            <person name="Ottesen E."/>
            <person name="Rosenthal R."/>
            <person name="Allen A."/>
            <person name="Leadbetter J.R."/>
            <person name="Paulsen I.T."/>
        </authorList>
    </citation>
    <scope>NUCLEOTIDE SEQUENCE [LARGE SCALE GENOMIC DNA]</scope>
    <source>
        <strain evidence="4">ATCC BAA-887 / DSM 12427 / ZAS-2</strain>
    </source>
</reference>
<feature type="region of interest" description="Disordered" evidence="1">
    <location>
        <begin position="541"/>
        <end position="561"/>
    </location>
</feature>
<keyword evidence="2" id="KW-0472">Membrane</keyword>
<feature type="region of interest" description="Disordered" evidence="1">
    <location>
        <begin position="514"/>
        <end position="533"/>
    </location>
</feature>
<evidence type="ECO:0000256" key="2">
    <source>
        <dbReference type="SAM" id="Phobius"/>
    </source>
</evidence>
<keyword evidence="4" id="KW-1185">Reference proteome</keyword>
<dbReference type="KEGG" id="tpi:TREPR_0713"/>
<dbReference type="eggNOG" id="COG3064">
    <property type="taxonomic scope" value="Bacteria"/>
</dbReference>
<organism evidence="3 4">
    <name type="scientific">Treponema primitia (strain ATCC BAA-887 / DSM 12427 / ZAS-2)</name>
    <dbReference type="NCBI Taxonomy" id="545694"/>
    <lineage>
        <taxon>Bacteria</taxon>
        <taxon>Pseudomonadati</taxon>
        <taxon>Spirochaetota</taxon>
        <taxon>Spirochaetia</taxon>
        <taxon>Spirochaetales</taxon>
        <taxon>Treponemataceae</taxon>
        <taxon>Treponema</taxon>
    </lineage>
</organism>
<dbReference type="AlphaFoldDB" id="F5YJX7"/>
<feature type="region of interest" description="Disordered" evidence="1">
    <location>
        <begin position="635"/>
        <end position="660"/>
    </location>
</feature>
<feature type="transmembrane region" description="Helical" evidence="2">
    <location>
        <begin position="293"/>
        <end position="313"/>
    </location>
</feature>
<dbReference type="EMBL" id="CP001843">
    <property type="protein sequence ID" value="AEF85583.1"/>
    <property type="molecule type" value="Genomic_DNA"/>
</dbReference>
<name>F5YJX7_TREPZ</name>
<evidence type="ECO:0000313" key="4">
    <source>
        <dbReference type="Proteomes" id="UP000009223"/>
    </source>
</evidence>
<dbReference type="STRING" id="545694.TREPR_0713"/>
<dbReference type="Proteomes" id="UP000009223">
    <property type="component" value="Chromosome"/>
</dbReference>
<evidence type="ECO:0000313" key="3">
    <source>
        <dbReference type="EMBL" id="AEF85583.1"/>
    </source>
</evidence>
<reference evidence="3 4" key="2">
    <citation type="journal article" date="2011" name="ISME J.">
        <title>RNA-seq reveals cooperative metabolic interactions between two termite-gut spirochete species in co-culture.</title>
        <authorList>
            <person name="Rosenthal A.Z."/>
            <person name="Matson E.G."/>
            <person name="Eldar A."/>
            <person name="Leadbetter J.R."/>
        </authorList>
    </citation>
    <scope>NUCLEOTIDE SEQUENCE [LARGE SCALE GENOMIC DNA]</scope>
    <source>
        <strain evidence="4">ATCC BAA-887 / DSM 12427 / ZAS-2</strain>
    </source>
</reference>
<feature type="compositionally biased region" description="Acidic residues" evidence="1">
    <location>
        <begin position="635"/>
        <end position="648"/>
    </location>
</feature>
<keyword evidence="2" id="KW-0812">Transmembrane</keyword>
<protein>
    <submittedName>
        <fullName evidence="3">Uncharacterized protein</fullName>
    </submittedName>
</protein>
<keyword evidence="2" id="KW-1133">Transmembrane helix</keyword>
<accession>F5YJX7</accession>
<evidence type="ECO:0000256" key="1">
    <source>
        <dbReference type="SAM" id="MobiDB-lite"/>
    </source>
</evidence>
<sequence>MFVSRKAALSLLISLLLFAGFTILAFSGLLNRLEIRFYNPSVTRAITREINGDAKTIEEFLRELQIRFAATLKEGAVRRSFLTNHGSENINERSRLFGALQDSLGGLQYIRFIDSGGRMIHYSTYAPDILGQDRNYSVYRQYNETVGYIPYGQLEVPDGGGARLFLDESGERIIFSFPFYDSYDLYRGTAIFSLSVRAVMEQMVSEGRIKVGEDVSIISRPQGMVTGLPYTGKSVLVPLISSVWNDGILSISTLNSGSIETRLFLVSAKTSQGIFVGRLVNGSLLSFPPAMQIILLAVFFLTVYLIIFLLFNLRQDNLTIFHNRLKQLQVNLITEYYEHKEEADWSRWKKELELRREDVRSELKRGIKTNVAEAREIDALIDKSWDELVTVIGNRVEQKTGTTMDEEKLQALLSRLFRDMQDSAPKPPLYNPPETRKFVVQEEAEAAGEKEALENIKHESPPKLDFEEVSLDNFEITNSEEEIETLEEIFDEPAEGADFSAIKPQRVAEFQELDLSELDNDDGPSPGQDLDALASEIEFSPVPGELENENENENDGEEDSLIEDFEIVSPFSTILSDFPGEHALKEEQLELLDEEPVQEDTRETLAEEIGAYLVNPLFSQPFQTEMANEIEVLESPDDEDGDVEENLPDLEIPQESGENEDEFILERDGVNYINENLLSPDRKILEKLDRDFQDLIDSVLDKE</sequence>
<gene>
    <name evidence="3" type="ordered locus">TREPR_0713</name>
</gene>
<proteinExistence type="predicted"/>
<feature type="compositionally biased region" description="Acidic residues" evidence="1">
    <location>
        <begin position="546"/>
        <end position="561"/>
    </location>
</feature>